<sequence>MVANQAMEFFLNLKDACAYFLLFVVLVISWNFRKYWFSIWGTPVKTKLRLLRLPSLAFKECMLSMDLNEM</sequence>
<proteinExistence type="predicted"/>
<organism evidence="3">
    <name type="scientific">Caenorhabditis brenneri</name>
    <name type="common">Nematode worm</name>
    <dbReference type="NCBI Taxonomy" id="135651"/>
    <lineage>
        <taxon>Eukaryota</taxon>
        <taxon>Metazoa</taxon>
        <taxon>Ecdysozoa</taxon>
        <taxon>Nematoda</taxon>
        <taxon>Chromadorea</taxon>
        <taxon>Rhabditida</taxon>
        <taxon>Rhabditina</taxon>
        <taxon>Rhabditomorpha</taxon>
        <taxon>Rhabditoidea</taxon>
        <taxon>Rhabditidae</taxon>
        <taxon>Peloderinae</taxon>
        <taxon>Caenorhabditis</taxon>
    </lineage>
</organism>
<evidence type="ECO:0000313" key="2">
    <source>
        <dbReference type="EMBL" id="EGT38473.1"/>
    </source>
</evidence>
<feature type="transmembrane region" description="Helical" evidence="1">
    <location>
        <begin position="16"/>
        <end position="32"/>
    </location>
</feature>
<dbReference type="InParanoid" id="G0NVN1"/>
<dbReference type="EMBL" id="GL379958">
    <property type="protein sequence ID" value="EGT38473.1"/>
    <property type="molecule type" value="Genomic_DNA"/>
</dbReference>
<gene>
    <name evidence="2" type="ORF">CAEBREN_19240</name>
</gene>
<keyword evidence="1" id="KW-0472">Membrane</keyword>
<accession>G0NVN1</accession>
<protein>
    <submittedName>
        <fullName evidence="2">Uncharacterized protein</fullName>
    </submittedName>
</protein>
<keyword evidence="1" id="KW-1133">Transmembrane helix</keyword>
<dbReference type="Proteomes" id="UP000008068">
    <property type="component" value="Unassembled WGS sequence"/>
</dbReference>
<keyword evidence="3" id="KW-1185">Reference proteome</keyword>
<dbReference type="AlphaFoldDB" id="G0NVN1"/>
<reference evidence="3" key="1">
    <citation type="submission" date="2011-07" db="EMBL/GenBank/DDBJ databases">
        <authorList>
            <consortium name="Caenorhabditis brenneri Sequencing and Analysis Consortium"/>
            <person name="Wilson R.K."/>
        </authorList>
    </citation>
    <scope>NUCLEOTIDE SEQUENCE [LARGE SCALE GENOMIC DNA]</scope>
    <source>
        <strain evidence="3">PB2801</strain>
    </source>
</reference>
<evidence type="ECO:0000313" key="3">
    <source>
        <dbReference type="Proteomes" id="UP000008068"/>
    </source>
</evidence>
<evidence type="ECO:0000256" key="1">
    <source>
        <dbReference type="SAM" id="Phobius"/>
    </source>
</evidence>
<keyword evidence="1" id="KW-0812">Transmembrane</keyword>
<dbReference type="HOGENOM" id="CLU_2760062_0_0_1"/>
<name>G0NVN1_CAEBE</name>